<dbReference type="InterPro" id="IPR035965">
    <property type="entry name" value="PAS-like_dom_sf"/>
</dbReference>
<evidence type="ECO:0000259" key="8">
    <source>
        <dbReference type="PROSITE" id="PS50109"/>
    </source>
</evidence>
<comment type="similarity">
    <text evidence="2">In the N-terminal section; belongs to the phytochrome family.</text>
</comment>
<keyword evidence="4" id="KW-0597">Phosphoprotein</keyword>
<dbReference type="CDD" id="cd00082">
    <property type="entry name" value="HisKA"/>
    <property type="match status" value="1"/>
</dbReference>
<dbReference type="InterPro" id="IPR005467">
    <property type="entry name" value="His_kinase_dom"/>
</dbReference>
<dbReference type="PROSITE" id="PS50109">
    <property type="entry name" value="HIS_KIN"/>
    <property type="match status" value="1"/>
</dbReference>
<keyword evidence="5 10" id="KW-0808">Transferase</keyword>
<dbReference type="PRINTS" id="PR00344">
    <property type="entry name" value="BCTRLSENSOR"/>
</dbReference>
<evidence type="ECO:0000256" key="3">
    <source>
        <dbReference type="ARBA" id="ARBA00012438"/>
    </source>
</evidence>
<comment type="caution">
    <text evidence="10">The sequence shown here is derived from an EMBL/GenBank/DDBJ whole genome shotgun (WGS) entry which is preliminary data.</text>
</comment>
<evidence type="ECO:0000313" key="11">
    <source>
        <dbReference type="Proteomes" id="UP000667802"/>
    </source>
</evidence>
<feature type="domain" description="PAS" evidence="9">
    <location>
        <begin position="72"/>
        <end position="120"/>
    </location>
</feature>
<dbReference type="Gene3D" id="3.30.450.20">
    <property type="entry name" value="PAS domain"/>
    <property type="match status" value="1"/>
</dbReference>
<dbReference type="PROSITE" id="PS50112">
    <property type="entry name" value="PAS"/>
    <property type="match status" value="1"/>
</dbReference>
<dbReference type="InterPro" id="IPR003594">
    <property type="entry name" value="HATPase_dom"/>
</dbReference>
<dbReference type="CDD" id="cd00130">
    <property type="entry name" value="PAS"/>
    <property type="match status" value="1"/>
</dbReference>
<dbReference type="Proteomes" id="UP000667802">
    <property type="component" value="Unassembled WGS sequence"/>
</dbReference>
<evidence type="ECO:0000256" key="1">
    <source>
        <dbReference type="ARBA" id="ARBA00000085"/>
    </source>
</evidence>
<dbReference type="FunFam" id="3.30.565.10:FF:000010">
    <property type="entry name" value="Sensor histidine kinase RcsC"/>
    <property type="match status" value="1"/>
</dbReference>
<dbReference type="InterPro" id="IPR013767">
    <property type="entry name" value="PAS_fold"/>
</dbReference>
<reference evidence="11" key="1">
    <citation type="journal article" date="2021" name="Science">
        <title>Hunting the eagle killer: A cyanobacterial neurotoxin causes vacuolar myelinopathy.</title>
        <authorList>
            <person name="Breinlinger S."/>
            <person name="Phillips T.J."/>
            <person name="Haram B.N."/>
            <person name="Mares J."/>
            <person name="Martinez Yerena J.A."/>
            <person name="Hrouzek P."/>
            <person name="Sobotka R."/>
            <person name="Henderson W.M."/>
            <person name="Schmieder P."/>
            <person name="Williams S.M."/>
            <person name="Lauderdale J.D."/>
            <person name="Wilde H.D."/>
            <person name="Gerrin W."/>
            <person name="Kust A."/>
            <person name="Washington J.W."/>
            <person name="Wagner C."/>
            <person name="Geier B."/>
            <person name="Liebeke M."/>
            <person name="Enke H."/>
            <person name="Niedermeyer T.H.J."/>
            <person name="Wilde S.B."/>
        </authorList>
    </citation>
    <scope>NUCLEOTIDE SEQUENCE [LARGE SCALE GENOMIC DNA]</scope>
    <source>
        <strain evidence="11">Thurmond2011</strain>
    </source>
</reference>
<evidence type="ECO:0000313" key="10">
    <source>
        <dbReference type="EMBL" id="MDR9899655.1"/>
    </source>
</evidence>
<dbReference type="SMART" id="SM00091">
    <property type="entry name" value="PAS"/>
    <property type="match status" value="1"/>
</dbReference>
<organism evidence="10 11">
    <name type="scientific">Aetokthonos hydrillicola Thurmond2011</name>
    <dbReference type="NCBI Taxonomy" id="2712845"/>
    <lineage>
        <taxon>Bacteria</taxon>
        <taxon>Bacillati</taxon>
        <taxon>Cyanobacteriota</taxon>
        <taxon>Cyanophyceae</taxon>
        <taxon>Nostocales</taxon>
        <taxon>Hapalosiphonaceae</taxon>
        <taxon>Aetokthonos</taxon>
    </lineage>
</organism>
<evidence type="ECO:0000256" key="2">
    <source>
        <dbReference type="ARBA" id="ARBA00006402"/>
    </source>
</evidence>
<dbReference type="EC" id="2.7.13.3" evidence="3"/>
<evidence type="ECO:0000259" key="9">
    <source>
        <dbReference type="PROSITE" id="PS50112"/>
    </source>
</evidence>
<dbReference type="CDD" id="cd16922">
    <property type="entry name" value="HATPase_EvgS-ArcB-TorS-like"/>
    <property type="match status" value="1"/>
</dbReference>
<dbReference type="SMART" id="SM00388">
    <property type="entry name" value="HisKA"/>
    <property type="match status" value="1"/>
</dbReference>
<dbReference type="Pfam" id="PF00512">
    <property type="entry name" value="HisKA"/>
    <property type="match status" value="1"/>
</dbReference>
<dbReference type="InterPro" id="IPR000014">
    <property type="entry name" value="PAS"/>
</dbReference>
<dbReference type="SUPFAM" id="SSF55874">
    <property type="entry name" value="ATPase domain of HSP90 chaperone/DNA topoisomerase II/histidine kinase"/>
    <property type="match status" value="1"/>
</dbReference>
<dbReference type="NCBIfam" id="TIGR00229">
    <property type="entry name" value="sensory_box"/>
    <property type="match status" value="1"/>
</dbReference>
<dbReference type="Pfam" id="PF02518">
    <property type="entry name" value="HATPase_c"/>
    <property type="match status" value="1"/>
</dbReference>
<evidence type="ECO:0000256" key="7">
    <source>
        <dbReference type="ARBA" id="ARBA00074306"/>
    </source>
</evidence>
<dbReference type="PANTHER" id="PTHR43547">
    <property type="entry name" value="TWO-COMPONENT HISTIDINE KINASE"/>
    <property type="match status" value="1"/>
</dbReference>
<keyword evidence="6" id="KW-0902">Two-component regulatory system</keyword>
<evidence type="ECO:0000256" key="5">
    <source>
        <dbReference type="ARBA" id="ARBA00022777"/>
    </source>
</evidence>
<dbReference type="Pfam" id="PF00989">
    <property type="entry name" value="PAS"/>
    <property type="match status" value="1"/>
</dbReference>
<dbReference type="SMART" id="SM00387">
    <property type="entry name" value="HATPase_c"/>
    <property type="match status" value="1"/>
</dbReference>
<dbReference type="SUPFAM" id="SSF47384">
    <property type="entry name" value="Homodimeric domain of signal transducing histidine kinase"/>
    <property type="match status" value="1"/>
</dbReference>
<dbReference type="InterPro" id="IPR036097">
    <property type="entry name" value="HisK_dim/P_sf"/>
</dbReference>
<sequence length="446" mass="50027">MNIDEFSWQVTVWRSQLAGFLERTNKSTLEKETLGEALDELHILLEELILAEEELNGHNPVVASTQLLIEAEHYLYQELFESIPDGYLLTNQHGVIQKANRAAANLLNVSQKLLVGKLLVSFIPSELRKNFRFRLRQLHILNKFSEWEISLQPRNRKPIDVSITTTKVRDQSGNLIGLRWLLREINELKCKSGTPEQTKLFLGEQNARVKDEFLAIVSHELRSPLSVILGWVQTLQNGSVDAVTTARALETIECSTRTQIQLVEDLLDLFQITTGKLQINLVSVPLVPLITTVIDTVRSDALAKSIDLQFTAQFENPEIQVLGDPKRLEQVMRNLLSNAIKFTPKGGKVEVQLEQVAKKMTYPFLPPSPNYAKITVKDTGIGISPEFLPFVFEHFRQGDSTMTRSYGGLGVGLSLVRHLVEMHGGTVDVSSLGQGLGTTFTIKLPV</sequence>
<dbReference type="GO" id="GO:0000155">
    <property type="term" value="F:phosphorelay sensor kinase activity"/>
    <property type="evidence" value="ECO:0007669"/>
    <property type="project" value="InterPro"/>
</dbReference>
<dbReference type="GO" id="GO:0006355">
    <property type="term" value="P:regulation of DNA-templated transcription"/>
    <property type="evidence" value="ECO:0007669"/>
    <property type="project" value="InterPro"/>
</dbReference>
<name>A0AAP5IHI9_9CYAN</name>
<dbReference type="AlphaFoldDB" id="A0AAP5IHI9"/>
<accession>A0AAP5IHI9</accession>
<dbReference type="Gene3D" id="1.10.287.130">
    <property type="match status" value="1"/>
</dbReference>
<dbReference type="RefSeq" id="WP_208339354.1">
    <property type="nucleotide sequence ID" value="NZ_CAWQFN010000520.1"/>
</dbReference>
<protein>
    <recommendedName>
        <fullName evidence="7">Circadian input-output histidine kinase CikA</fullName>
        <ecNumber evidence="3">2.7.13.3</ecNumber>
    </recommendedName>
</protein>
<dbReference type="InterPro" id="IPR003661">
    <property type="entry name" value="HisK_dim/P_dom"/>
</dbReference>
<dbReference type="InterPro" id="IPR004358">
    <property type="entry name" value="Sig_transdc_His_kin-like_C"/>
</dbReference>
<keyword evidence="11" id="KW-1185">Reference proteome</keyword>
<gene>
    <name evidence="10" type="ORF">G7B40_034615</name>
</gene>
<dbReference type="InterPro" id="IPR036890">
    <property type="entry name" value="HATPase_C_sf"/>
</dbReference>
<evidence type="ECO:0000256" key="6">
    <source>
        <dbReference type="ARBA" id="ARBA00023012"/>
    </source>
</evidence>
<feature type="domain" description="Histidine kinase" evidence="8">
    <location>
        <begin position="216"/>
        <end position="446"/>
    </location>
</feature>
<dbReference type="EMBL" id="JAALHA020000026">
    <property type="protein sequence ID" value="MDR9899655.1"/>
    <property type="molecule type" value="Genomic_DNA"/>
</dbReference>
<evidence type="ECO:0000256" key="4">
    <source>
        <dbReference type="ARBA" id="ARBA00022553"/>
    </source>
</evidence>
<dbReference type="SUPFAM" id="SSF55785">
    <property type="entry name" value="PYP-like sensor domain (PAS domain)"/>
    <property type="match status" value="1"/>
</dbReference>
<proteinExistence type="inferred from homology"/>
<dbReference type="Gene3D" id="3.30.565.10">
    <property type="entry name" value="Histidine kinase-like ATPase, C-terminal domain"/>
    <property type="match status" value="1"/>
</dbReference>
<comment type="catalytic activity">
    <reaction evidence="1">
        <text>ATP + protein L-histidine = ADP + protein N-phospho-L-histidine.</text>
        <dbReference type="EC" id="2.7.13.3"/>
    </reaction>
</comment>
<keyword evidence="5 10" id="KW-0418">Kinase</keyword>
<dbReference type="PANTHER" id="PTHR43547:SF2">
    <property type="entry name" value="HYBRID SIGNAL TRANSDUCTION HISTIDINE KINASE C"/>
    <property type="match status" value="1"/>
</dbReference>